<evidence type="ECO:0000259" key="1">
    <source>
        <dbReference type="Pfam" id="PF01370"/>
    </source>
</evidence>
<name>A0A1F8F3R2_9BACT</name>
<dbReference type="CDD" id="cd08946">
    <property type="entry name" value="SDR_e"/>
    <property type="match status" value="1"/>
</dbReference>
<sequence>MTPFDTIKYMIPRNNKKINPVRSSRAAVLRTRVSGVSETSNGIKVLVVGGAGYIGGAVTELLIAKKIPFSVYDALVYEHQYLKPVDFIYGDIRDYKKLKQVLPKYTHVIWLAALVGDPGCQIDEWMTRAVNVEPIKWLVKNYKGRILFASTCSVYGKSDKMLDESSPLNPLSFYAKSKIEAESYLVKHPNTLIYRIGTAFGLSDKHSRVRLDLAVNMLSFKAVNEGKLTYFGGTQWRPFIHVKDIAMAFVNGINNKAKGIHNLNRENISIGDLAKKIGKLTKCKIQATEHPFQDERNYHVSADKARKAGLLKGLKYNLEHGIQDISSLASFSRVSPEESTVHFNDKHLAGLMKDNKKIWKKRI</sequence>
<organism evidence="2 3">
    <name type="scientific">Candidatus Yanofskybacteria bacterium RIFCSPHIGHO2_02_FULL_38_22b</name>
    <dbReference type="NCBI Taxonomy" id="1802673"/>
    <lineage>
        <taxon>Bacteria</taxon>
        <taxon>Candidatus Yanofskyibacteriota</taxon>
    </lineage>
</organism>
<dbReference type="Pfam" id="PF01370">
    <property type="entry name" value="Epimerase"/>
    <property type="match status" value="1"/>
</dbReference>
<dbReference type="PANTHER" id="PTHR43245:SF23">
    <property type="entry name" value="NAD(P)-BINDING DOMAIN-CONTAINING PROTEIN"/>
    <property type="match status" value="1"/>
</dbReference>
<comment type="caution">
    <text evidence="2">The sequence shown here is derived from an EMBL/GenBank/DDBJ whole genome shotgun (WGS) entry which is preliminary data.</text>
</comment>
<dbReference type="PANTHER" id="PTHR43245">
    <property type="entry name" value="BIFUNCTIONAL POLYMYXIN RESISTANCE PROTEIN ARNA"/>
    <property type="match status" value="1"/>
</dbReference>
<dbReference type="EMBL" id="MGJN01000001">
    <property type="protein sequence ID" value="OGN07763.1"/>
    <property type="molecule type" value="Genomic_DNA"/>
</dbReference>
<dbReference type="SUPFAM" id="SSF51735">
    <property type="entry name" value="NAD(P)-binding Rossmann-fold domains"/>
    <property type="match status" value="1"/>
</dbReference>
<dbReference type="InterPro" id="IPR050177">
    <property type="entry name" value="Lipid_A_modif_metabolic_enz"/>
</dbReference>
<dbReference type="Gene3D" id="3.40.50.720">
    <property type="entry name" value="NAD(P)-binding Rossmann-like Domain"/>
    <property type="match status" value="1"/>
</dbReference>
<accession>A0A1F8F3R2</accession>
<proteinExistence type="predicted"/>
<protein>
    <recommendedName>
        <fullName evidence="1">NAD-dependent epimerase/dehydratase domain-containing protein</fullName>
    </recommendedName>
</protein>
<dbReference type="AlphaFoldDB" id="A0A1F8F3R2"/>
<dbReference type="InterPro" id="IPR036291">
    <property type="entry name" value="NAD(P)-bd_dom_sf"/>
</dbReference>
<feature type="domain" description="NAD-dependent epimerase/dehydratase" evidence="1">
    <location>
        <begin position="45"/>
        <end position="261"/>
    </location>
</feature>
<dbReference type="Proteomes" id="UP000176834">
    <property type="component" value="Unassembled WGS sequence"/>
</dbReference>
<dbReference type="InterPro" id="IPR001509">
    <property type="entry name" value="Epimerase_deHydtase"/>
</dbReference>
<gene>
    <name evidence="2" type="ORF">A3B86_02690</name>
</gene>
<evidence type="ECO:0000313" key="2">
    <source>
        <dbReference type="EMBL" id="OGN07763.1"/>
    </source>
</evidence>
<evidence type="ECO:0000313" key="3">
    <source>
        <dbReference type="Proteomes" id="UP000176834"/>
    </source>
</evidence>
<reference evidence="2 3" key="1">
    <citation type="journal article" date="2016" name="Nat. Commun.">
        <title>Thousands of microbial genomes shed light on interconnected biogeochemical processes in an aquifer system.</title>
        <authorList>
            <person name="Anantharaman K."/>
            <person name="Brown C.T."/>
            <person name="Hug L.A."/>
            <person name="Sharon I."/>
            <person name="Castelle C.J."/>
            <person name="Probst A.J."/>
            <person name="Thomas B.C."/>
            <person name="Singh A."/>
            <person name="Wilkins M.J."/>
            <person name="Karaoz U."/>
            <person name="Brodie E.L."/>
            <person name="Williams K.H."/>
            <person name="Hubbard S.S."/>
            <person name="Banfield J.F."/>
        </authorList>
    </citation>
    <scope>NUCLEOTIDE SEQUENCE [LARGE SCALE GENOMIC DNA]</scope>
</reference>